<gene>
    <name evidence="2" type="ORF">EVAR_98254_1</name>
</gene>
<name>A0A4C1Y2Y5_EUMVA</name>
<keyword evidence="3" id="KW-1185">Reference proteome</keyword>
<feature type="region of interest" description="Disordered" evidence="1">
    <location>
        <begin position="1"/>
        <end position="24"/>
    </location>
</feature>
<accession>A0A4C1Y2Y5</accession>
<proteinExistence type="predicted"/>
<evidence type="ECO:0000256" key="1">
    <source>
        <dbReference type="SAM" id="MobiDB-lite"/>
    </source>
</evidence>
<dbReference type="EMBL" id="BGZK01001032">
    <property type="protein sequence ID" value="GBP69182.1"/>
    <property type="molecule type" value="Genomic_DNA"/>
</dbReference>
<protein>
    <submittedName>
        <fullName evidence="2">Uncharacterized protein</fullName>
    </submittedName>
</protein>
<dbReference type="AlphaFoldDB" id="A0A4C1Y2Y5"/>
<reference evidence="2 3" key="1">
    <citation type="journal article" date="2019" name="Commun. Biol.">
        <title>The bagworm genome reveals a unique fibroin gene that provides high tensile strength.</title>
        <authorList>
            <person name="Kono N."/>
            <person name="Nakamura H."/>
            <person name="Ohtoshi R."/>
            <person name="Tomita M."/>
            <person name="Numata K."/>
            <person name="Arakawa K."/>
        </authorList>
    </citation>
    <scope>NUCLEOTIDE SEQUENCE [LARGE SCALE GENOMIC DNA]</scope>
</reference>
<evidence type="ECO:0000313" key="2">
    <source>
        <dbReference type="EMBL" id="GBP69182.1"/>
    </source>
</evidence>
<evidence type="ECO:0000313" key="3">
    <source>
        <dbReference type="Proteomes" id="UP000299102"/>
    </source>
</evidence>
<comment type="caution">
    <text evidence="2">The sequence shown here is derived from an EMBL/GenBank/DDBJ whole genome shotgun (WGS) entry which is preliminary data.</text>
</comment>
<dbReference type="Proteomes" id="UP000299102">
    <property type="component" value="Unassembled WGS sequence"/>
</dbReference>
<sequence>MTKSLLSSPNDKERKKGKGRDCSTKNERKKYFFGFEVSPSDIKKNSTRSDVSSSCTLINGMLIVDFGLTLSGRERLDGSSIWVLRILAIHVCPGTINCLPVLSNSSYSNGSQGLLCGAVATQRRLVDIQVSQLLEPNIHEAGSTRTFIRRRCNFTCP</sequence>
<organism evidence="2 3">
    <name type="scientific">Eumeta variegata</name>
    <name type="common">Bagworm moth</name>
    <name type="synonym">Eumeta japonica</name>
    <dbReference type="NCBI Taxonomy" id="151549"/>
    <lineage>
        <taxon>Eukaryota</taxon>
        <taxon>Metazoa</taxon>
        <taxon>Ecdysozoa</taxon>
        <taxon>Arthropoda</taxon>
        <taxon>Hexapoda</taxon>
        <taxon>Insecta</taxon>
        <taxon>Pterygota</taxon>
        <taxon>Neoptera</taxon>
        <taxon>Endopterygota</taxon>
        <taxon>Lepidoptera</taxon>
        <taxon>Glossata</taxon>
        <taxon>Ditrysia</taxon>
        <taxon>Tineoidea</taxon>
        <taxon>Psychidae</taxon>
        <taxon>Oiketicinae</taxon>
        <taxon>Eumeta</taxon>
    </lineage>
</organism>
<feature type="compositionally biased region" description="Basic and acidic residues" evidence="1">
    <location>
        <begin position="10"/>
        <end position="24"/>
    </location>
</feature>